<evidence type="ECO:0000256" key="1">
    <source>
        <dbReference type="SAM" id="SignalP"/>
    </source>
</evidence>
<evidence type="ECO:0000313" key="2">
    <source>
        <dbReference type="EMBL" id="SLN67291.1"/>
    </source>
</evidence>
<evidence type="ECO:0000313" key="3">
    <source>
        <dbReference type="Proteomes" id="UP000193077"/>
    </source>
</evidence>
<organism evidence="2 3">
    <name type="scientific">Falsiruegeria litorea R37</name>
    <dbReference type="NCBI Taxonomy" id="1200284"/>
    <lineage>
        <taxon>Bacteria</taxon>
        <taxon>Pseudomonadati</taxon>
        <taxon>Pseudomonadota</taxon>
        <taxon>Alphaproteobacteria</taxon>
        <taxon>Rhodobacterales</taxon>
        <taxon>Roseobacteraceae</taxon>
        <taxon>Falsiruegeria</taxon>
    </lineage>
</organism>
<dbReference type="OrthoDB" id="7857490at2"/>
<protein>
    <submittedName>
        <fullName evidence="2">Uncharacterized protein</fullName>
    </submittedName>
</protein>
<accession>A0A1Y5TMU6</accession>
<gene>
    <name evidence="2" type="ORF">TRL7639_03869</name>
</gene>
<reference evidence="2 3" key="1">
    <citation type="submission" date="2017-03" db="EMBL/GenBank/DDBJ databases">
        <authorList>
            <person name="Afonso C.L."/>
            <person name="Miller P.J."/>
            <person name="Scott M.A."/>
            <person name="Spackman E."/>
            <person name="Goraichik I."/>
            <person name="Dimitrov K.M."/>
            <person name="Suarez D.L."/>
            <person name="Swayne D.E."/>
        </authorList>
    </citation>
    <scope>NUCLEOTIDE SEQUENCE [LARGE SCALE GENOMIC DNA]</scope>
    <source>
        <strain evidence="2 3">CECT 7639</strain>
    </source>
</reference>
<feature type="signal peptide" evidence="1">
    <location>
        <begin position="1"/>
        <end position="20"/>
    </location>
</feature>
<dbReference type="EMBL" id="FWFO01000004">
    <property type="protein sequence ID" value="SLN67291.1"/>
    <property type="molecule type" value="Genomic_DNA"/>
</dbReference>
<dbReference type="AlphaFoldDB" id="A0A1Y5TMU6"/>
<dbReference type="Proteomes" id="UP000193077">
    <property type="component" value="Unassembled WGS sequence"/>
</dbReference>
<keyword evidence="3" id="KW-1185">Reference proteome</keyword>
<name>A0A1Y5TMU6_9RHOB</name>
<keyword evidence="1" id="KW-0732">Signal</keyword>
<dbReference type="RefSeq" id="WP_085797499.1">
    <property type="nucleotide sequence ID" value="NZ_FWFO01000004.1"/>
</dbReference>
<feature type="chain" id="PRO_5012554394" evidence="1">
    <location>
        <begin position="21"/>
        <end position="221"/>
    </location>
</feature>
<sequence length="221" mass="24634">MGRILAILLLSLCAAQPASAGAWLRDKDAGFLSLTGTIYNPSDSFDFKSAVYGEWGLTPNLTVGVDLNERPGLTGHALIFARVPVADLGKSGRFAFEFGGGGHHFQNQWHPMYKVGLSYGRSLNTKWGYGWLAVDFAFEHRLRTNDPFYKLDATVGLSSDRRINPMLQIETAYFGDSEFHWSVTPSVLITGKNNTRWQIGLERRSAYPKGVGLKIALWREF</sequence>
<proteinExistence type="predicted"/>